<sequence>MTFGALALIVVAGLAGPLLAALPRFGLPLVVGEIGAGVLLGRTGLGWIDPGEPTVAFLSEVGFAMLMFVVGTRLPLRDTGLRRSLRPAMLATALVLALAVPAGFLLTAVGPHRPFVLAVIVATSSAAVAMPILQGLGEDVLATPVATFGTAWITLTDIVTVLAVPLVLATGALIRVLAGAGLVLLAGAAVFVLLRRLRHTDAMRTLRSLSKRRGWALDLRVGLALLFGLAALATAFGTSILIAGFTAGAVLAATGEPHRLAQQLVGVAEGFFVPLFFVTLGAQLQFAALLESPRALALFGGLVLAAVVVHTLVALILRRPLALGLLATAALGVPSAVVAIGLRQGILDAGQAAAIVTAVLATIAASSVGGVLLGRRMASLAKE</sequence>
<dbReference type="PANTHER" id="PTHR43562">
    <property type="entry name" value="NAPA-TYPE SODIUM/HYDROGEN ANTIPORTER"/>
    <property type="match status" value="1"/>
</dbReference>
<keyword evidence="4" id="KW-0050">Antiport</keyword>
<keyword evidence="8 9" id="KW-0472">Membrane</keyword>
<accession>A0ABW4FM55</accession>
<dbReference type="EMBL" id="JBHUCP010000014">
    <property type="protein sequence ID" value="MFD1531700.1"/>
    <property type="molecule type" value="Genomic_DNA"/>
</dbReference>
<feature type="transmembrane region" description="Helical" evidence="9">
    <location>
        <begin position="115"/>
        <end position="133"/>
    </location>
</feature>
<keyword evidence="3" id="KW-0813">Transport</keyword>
<feature type="transmembrane region" description="Helical" evidence="9">
    <location>
        <begin position="324"/>
        <end position="346"/>
    </location>
</feature>
<keyword evidence="12" id="KW-1185">Reference proteome</keyword>
<feature type="transmembrane region" description="Helical" evidence="9">
    <location>
        <begin position="352"/>
        <end position="373"/>
    </location>
</feature>
<comment type="caution">
    <text evidence="11">The sequence shown here is derived from an EMBL/GenBank/DDBJ whole genome shotgun (WGS) entry which is preliminary data.</text>
</comment>
<evidence type="ECO:0000256" key="1">
    <source>
        <dbReference type="ARBA" id="ARBA00004141"/>
    </source>
</evidence>
<proteinExistence type="inferred from homology"/>
<evidence type="ECO:0000256" key="2">
    <source>
        <dbReference type="ARBA" id="ARBA00005551"/>
    </source>
</evidence>
<keyword evidence="5 9" id="KW-0812">Transmembrane</keyword>
<feature type="domain" description="Cation/H+ exchanger transmembrane" evidence="10">
    <location>
        <begin position="18"/>
        <end position="364"/>
    </location>
</feature>
<feature type="transmembrane region" description="Helical" evidence="9">
    <location>
        <begin position="215"/>
        <end position="233"/>
    </location>
</feature>
<organism evidence="11 12">
    <name type="scientific">Pseudonocardia aurantiaca</name>
    <dbReference type="NCBI Taxonomy" id="75290"/>
    <lineage>
        <taxon>Bacteria</taxon>
        <taxon>Bacillati</taxon>
        <taxon>Actinomycetota</taxon>
        <taxon>Actinomycetes</taxon>
        <taxon>Pseudonocardiales</taxon>
        <taxon>Pseudonocardiaceae</taxon>
        <taxon>Pseudonocardia</taxon>
    </lineage>
</organism>
<dbReference type="RefSeq" id="WP_343979825.1">
    <property type="nucleotide sequence ID" value="NZ_BAAAJG010000011.1"/>
</dbReference>
<gene>
    <name evidence="11" type="ORF">ACFSCY_19900</name>
</gene>
<keyword evidence="7" id="KW-0406">Ion transport</keyword>
<keyword evidence="6 9" id="KW-1133">Transmembrane helix</keyword>
<feature type="transmembrane region" description="Helical" evidence="9">
    <location>
        <begin position="88"/>
        <end position="109"/>
    </location>
</feature>
<dbReference type="Pfam" id="PF00999">
    <property type="entry name" value="Na_H_Exchanger"/>
    <property type="match status" value="1"/>
</dbReference>
<reference evidence="12" key="1">
    <citation type="journal article" date="2019" name="Int. J. Syst. Evol. Microbiol.">
        <title>The Global Catalogue of Microorganisms (GCM) 10K type strain sequencing project: providing services to taxonomists for standard genome sequencing and annotation.</title>
        <authorList>
            <consortium name="The Broad Institute Genomics Platform"/>
            <consortium name="The Broad Institute Genome Sequencing Center for Infectious Disease"/>
            <person name="Wu L."/>
            <person name="Ma J."/>
        </authorList>
    </citation>
    <scope>NUCLEOTIDE SEQUENCE [LARGE SCALE GENOMIC DNA]</scope>
    <source>
        <strain evidence="12">JCM 12165</strain>
    </source>
</reference>
<evidence type="ECO:0000256" key="7">
    <source>
        <dbReference type="ARBA" id="ARBA00023065"/>
    </source>
</evidence>
<evidence type="ECO:0000256" key="3">
    <source>
        <dbReference type="ARBA" id="ARBA00022448"/>
    </source>
</evidence>
<feature type="transmembrane region" description="Helical" evidence="9">
    <location>
        <begin position="296"/>
        <end position="317"/>
    </location>
</feature>
<evidence type="ECO:0000256" key="9">
    <source>
        <dbReference type="SAM" id="Phobius"/>
    </source>
</evidence>
<evidence type="ECO:0000259" key="10">
    <source>
        <dbReference type="Pfam" id="PF00999"/>
    </source>
</evidence>
<feature type="transmembrane region" description="Helical" evidence="9">
    <location>
        <begin position="55"/>
        <end position="76"/>
    </location>
</feature>
<name>A0ABW4FM55_9PSEU</name>
<evidence type="ECO:0000313" key="12">
    <source>
        <dbReference type="Proteomes" id="UP001597145"/>
    </source>
</evidence>
<evidence type="ECO:0000256" key="6">
    <source>
        <dbReference type="ARBA" id="ARBA00022989"/>
    </source>
</evidence>
<feature type="transmembrane region" description="Helical" evidence="9">
    <location>
        <begin position="172"/>
        <end position="194"/>
    </location>
</feature>
<dbReference type="Gene3D" id="1.20.1530.20">
    <property type="match status" value="1"/>
</dbReference>
<protein>
    <submittedName>
        <fullName evidence="11">Cation:proton antiporter</fullName>
    </submittedName>
</protein>
<evidence type="ECO:0000256" key="4">
    <source>
        <dbReference type="ARBA" id="ARBA00022449"/>
    </source>
</evidence>
<feature type="transmembrane region" description="Helical" evidence="9">
    <location>
        <begin position="145"/>
        <end position="166"/>
    </location>
</feature>
<dbReference type="InterPro" id="IPR038770">
    <property type="entry name" value="Na+/solute_symporter_sf"/>
</dbReference>
<comment type="similarity">
    <text evidence="2">Belongs to the monovalent cation:proton antiporter 2 (CPA2) transporter (TC 2.A.37) family.</text>
</comment>
<evidence type="ECO:0000256" key="5">
    <source>
        <dbReference type="ARBA" id="ARBA00022692"/>
    </source>
</evidence>
<evidence type="ECO:0000256" key="8">
    <source>
        <dbReference type="ARBA" id="ARBA00023136"/>
    </source>
</evidence>
<evidence type="ECO:0000313" key="11">
    <source>
        <dbReference type="EMBL" id="MFD1531700.1"/>
    </source>
</evidence>
<dbReference type="Proteomes" id="UP001597145">
    <property type="component" value="Unassembled WGS sequence"/>
</dbReference>
<dbReference type="InterPro" id="IPR006153">
    <property type="entry name" value="Cation/H_exchanger_TM"/>
</dbReference>
<dbReference type="PANTHER" id="PTHR43562:SF1">
    <property type="entry name" value="NA(+)_H(+) ANTIPORTER YJBQ-RELATED"/>
    <property type="match status" value="1"/>
</dbReference>
<comment type="subcellular location">
    <subcellularLocation>
        <location evidence="1">Membrane</location>
        <topology evidence="1">Multi-pass membrane protein</topology>
    </subcellularLocation>
</comment>